<dbReference type="AlphaFoldDB" id="A9E819"/>
<sequence>MKSISRQLILAGITIIGTIIACSNVKNDASAETTKNITSTVKTTTKKPAQATSEAFKKYWYAGEAELTSFELEQARYGEIHKGKAVLIYVTEDFNPEKQVKADQQRSNNVSILKLNATKKFYTGIYPYSIMSSTFYPVANNQHAIKVTSSMQEWCGHVFTQLNNRSEFNVQSYSYFESESDQKFSVEKAILEDELWTKLRIDPTQLPVGTQQIIPAFEVLRMKHIPLKTYKASATLTTSGATSTYTINYPKLNRKLSINFNTSFPHDITGWTEISTSGYGNSAKTLTTKATRIKQLKSPYWSKNSVKDSVLRKELRL</sequence>
<dbReference type="Proteomes" id="UP000002945">
    <property type="component" value="Unassembled WGS sequence"/>
</dbReference>
<protein>
    <recommendedName>
        <fullName evidence="3">Septum formation inhibitor Maf</fullName>
    </recommendedName>
</protein>
<evidence type="ECO:0000313" key="2">
    <source>
        <dbReference type="Proteomes" id="UP000002945"/>
    </source>
</evidence>
<dbReference type="PROSITE" id="PS51257">
    <property type="entry name" value="PROKAR_LIPOPROTEIN"/>
    <property type="match status" value="1"/>
</dbReference>
<accession>A9E819</accession>
<dbReference type="STRING" id="391587.KAOT1_09084"/>
<dbReference type="eggNOG" id="COG2017">
    <property type="taxonomic scope" value="Bacteria"/>
</dbReference>
<proteinExistence type="predicted"/>
<dbReference type="HOGENOM" id="CLU_857251_0_0_10"/>
<name>A9E819_9FLAO</name>
<organism evidence="1 2">
    <name type="scientific">Kordia algicida OT-1</name>
    <dbReference type="NCBI Taxonomy" id="391587"/>
    <lineage>
        <taxon>Bacteria</taxon>
        <taxon>Pseudomonadati</taxon>
        <taxon>Bacteroidota</taxon>
        <taxon>Flavobacteriia</taxon>
        <taxon>Flavobacteriales</taxon>
        <taxon>Flavobacteriaceae</taxon>
        <taxon>Kordia</taxon>
    </lineage>
</organism>
<dbReference type="RefSeq" id="WP_007094379.1">
    <property type="nucleotide sequence ID" value="NZ_CP142125.1"/>
</dbReference>
<dbReference type="EMBL" id="ABIB01000012">
    <property type="protein sequence ID" value="EDP94956.1"/>
    <property type="molecule type" value="Genomic_DNA"/>
</dbReference>
<evidence type="ECO:0000313" key="1">
    <source>
        <dbReference type="EMBL" id="EDP94956.1"/>
    </source>
</evidence>
<evidence type="ECO:0008006" key="3">
    <source>
        <dbReference type="Google" id="ProtNLM"/>
    </source>
</evidence>
<comment type="caution">
    <text evidence="1">The sequence shown here is derived from an EMBL/GenBank/DDBJ whole genome shotgun (WGS) entry which is preliminary data.</text>
</comment>
<gene>
    <name evidence="1" type="ORF">KAOT1_09084</name>
</gene>
<keyword evidence="2" id="KW-1185">Reference proteome</keyword>
<reference evidence="1 2" key="1">
    <citation type="journal article" date="2011" name="J. Bacteriol.">
        <title>Genome sequence of the algicidal bacterium Kordia algicida OT-1.</title>
        <authorList>
            <person name="Lee H.S."/>
            <person name="Kang S.G."/>
            <person name="Kwon K.K."/>
            <person name="Lee J.H."/>
            <person name="Kim S.J."/>
        </authorList>
    </citation>
    <scope>NUCLEOTIDE SEQUENCE [LARGE SCALE GENOMIC DNA]</scope>
    <source>
        <strain evidence="1 2">OT-1</strain>
    </source>
</reference>
<dbReference type="OrthoDB" id="5496093at2"/>